<protein>
    <submittedName>
        <fullName evidence="5">Transcriptional regulator SlyA</fullName>
    </submittedName>
</protein>
<organism evidence="5 6">
    <name type="scientific">Blautia obeum</name>
    <dbReference type="NCBI Taxonomy" id="40520"/>
    <lineage>
        <taxon>Bacteria</taxon>
        <taxon>Bacillati</taxon>
        <taxon>Bacillota</taxon>
        <taxon>Clostridia</taxon>
        <taxon>Lachnospirales</taxon>
        <taxon>Lachnospiraceae</taxon>
        <taxon>Blautia</taxon>
    </lineage>
</organism>
<dbReference type="EMBL" id="CYZP01000009">
    <property type="protein sequence ID" value="CUN89872.1"/>
    <property type="molecule type" value="Genomic_DNA"/>
</dbReference>
<dbReference type="InterPro" id="IPR036388">
    <property type="entry name" value="WH-like_DNA-bd_sf"/>
</dbReference>
<dbReference type="PANTHER" id="PTHR42756:SF1">
    <property type="entry name" value="TRANSCRIPTIONAL REPRESSOR OF EMRAB OPERON"/>
    <property type="match status" value="1"/>
</dbReference>
<evidence type="ECO:0000259" key="4">
    <source>
        <dbReference type="PROSITE" id="PS50995"/>
    </source>
</evidence>
<proteinExistence type="predicted"/>
<gene>
    <name evidence="5" type="ORF">ERS852476_01372</name>
</gene>
<name>A0A174AMS9_9FIRM</name>
<feature type="domain" description="HTH marR-type" evidence="4">
    <location>
        <begin position="34"/>
        <end position="170"/>
    </location>
</feature>
<keyword evidence="1" id="KW-0805">Transcription regulation</keyword>
<dbReference type="AlphaFoldDB" id="A0A174AMS9"/>
<keyword evidence="3" id="KW-0804">Transcription</keyword>
<dbReference type="Proteomes" id="UP000095645">
    <property type="component" value="Unassembled WGS sequence"/>
</dbReference>
<dbReference type="InterPro" id="IPR036390">
    <property type="entry name" value="WH_DNA-bd_sf"/>
</dbReference>
<dbReference type="GO" id="GO:0003677">
    <property type="term" value="F:DNA binding"/>
    <property type="evidence" value="ECO:0007669"/>
    <property type="project" value="UniProtKB-KW"/>
</dbReference>
<evidence type="ECO:0000256" key="1">
    <source>
        <dbReference type="ARBA" id="ARBA00023015"/>
    </source>
</evidence>
<dbReference type="Gene3D" id="1.10.10.10">
    <property type="entry name" value="Winged helix-like DNA-binding domain superfamily/Winged helix DNA-binding domain"/>
    <property type="match status" value="1"/>
</dbReference>
<dbReference type="SUPFAM" id="SSF46785">
    <property type="entry name" value="Winged helix' DNA-binding domain"/>
    <property type="match status" value="1"/>
</dbReference>
<evidence type="ECO:0000256" key="3">
    <source>
        <dbReference type="ARBA" id="ARBA00023163"/>
    </source>
</evidence>
<evidence type="ECO:0000313" key="6">
    <source>
        <dbReference type="Proteomes" id="UP000095645"/>
    </source>
</evidence>
<accession>A0A174AMS9</accession>
<evidence type="ECO:0000256" key="2">
    <source>
        <dbReference type="ARBA" id="ARBA00023125"/>
    </source>
</evidence>
<reference evidence="5 6" key="1">
    <citation type="submission" date="2015-09" db="EMBL/GenBank/DDBJ databases">
        <authorList>
            <consortium name="Pathogen Informatics"/>
        </authorList>
    </citation>
    <scope>NUCLEOTIDE SEQUENCE [LARGE SCALE GENOMIC DNA]</scope>
    <source>
        <strain evidence="5 6">2789STDY5834861</strain>
    </source>
</reference>
<dbReference type="PANTHER" id="PTHR42756">
    <property type="entry name" value="TRANSCRIPTIONAL REGULATOR, MARR"/>
    <property type="match status" value="1"/>
</dbReference>
<dbReference type="GO" id="GO:0003700">
    <property type="term" value="F:DNA-binding transcription factor activity"/>
    <property type="evidence" value="ECO:0007669"/>
    <property type="project" value="InterPro"/>
</dbReference>
<dbReference type="PROSITE" id="PS50995">
    <property type="entry name" value="HTH_MARR_2"/>
    <property type="match status" value="1"/>
</dbReference>
<dbReference type="SMART" id="SM00347">
    <property type="entry name" value="HTH_MARR"/>
    <property type="match status" value="1"/>
</dbReference>
<dbReference type="PRINTS" id="PR00598">
    <property type="entry name" value="HTHMARR"/>
</dbReference>
<keyword evidence="2" id="KW-0238">DNA-binding</keyword>
<sequence>MDSNLTIIWLCNSMGTDFRRCGEIDEEMKQKLNEMHVGRLIHILSHTMKRHNPAEVMENDDLTTMQKHVLKFILLETMHRDLYQKDIEEEFQIRKPTVTGILKLMEKNGYIYRESAKQDARLKQIIPTEKAEKIRPAILKSIEEGEAKMLRGIPKEDVELCKQVLWHMYENRKKSCDSRNDF</sequence>
<evidence type="ECO:0000313" key="5">
    <source>
        <dbReference type="EMBL" id="CUN89872.1"/>
    </source>
</evidence>
<dbReference type="Pfam" id="PF12802">
    <property type="entry name" value="MarR_2"/>
    <property type="match status" value="1"/>
</dbReference>
<dbReference type="InterPro" id="IPR000835">
    <property type="entry name" value="HTH_MarR-typ"/>
</dbReference>